<evidence type="ECO:0000256" key="11">
    <source>
        <dbReference type="ARBA" id="ARBA00022989"/>
    </source>
</evidence>
<feature type="region of interest" description="Disordered" evidence="21">
    <location>
        <begin position="1107"/>
        <end position="1150"/>
    </location>
</feature>
<dbReference type="InterPro" id="IPR000731">
    <property type="entry name" value="SSD"/>
</dbReference>
<comment type="subcellular location">
    <subcellularLocation>
        <location evidence="2">Cytoplasmic vesicle</location>
        <location evidence="2">COPII-coated vesicle membrane</location>
        <topology evidence="2">Multi-pass membrane protein</topology>
    </subcellularLocation>
    <subcellularLocation>
        <location evidence="1">Endoplasmic reticulum membrane</location>
        <topology evidence="1">Multi-pass membrane protein</topology>
    </subcellularLocation>
    <subcellularLocation>
        <location evidence="3">Golgi apparatus membrane</location>
        <topology evidence="3">Multi-pass membrane protein</topology>
    </subcellularLocation>
</comment>
<dbReference type="GO" id="GO:0045540">
    <property type="term" value="P:regulation of cholesterol biosynthetic process"/>
    <property type="evidence" value="ECO:0007669"/>
    <property type="project" value="TreeGrafter"/>
</dbReference>
<feature type="transmembrane region" description="Helical" evidence="22">
    <location>
        <begin position="448"/>
        <end position="467"/>
    </location>
</feature>
<keyword evidence="11 22" id="KW-1133">Transmembrane helix</keyword>
<feature type="compositionally biased region" description="Pro residues" evidence="21">
    <location>
        <begin position="1360"/>
        <end position="1369"/>
    </location>
</feature>
<evidence type="ECO:0000256" key="4">
    <source>
        <dbReference type="ARBA" id="ARBA00007410"/>
    </source>
</evidence>
<feature type="transmembrane region" description="Helical" evidence="22">
    <location>
        <begin position="479"/>
        <end position="499"/>
    </location>
</feature>
<keyword evidence="8 22" id="KW-0812">Transmembrane</keyword>
<comment type="caution">
    <text evidence="24">The sequence shown here is derived from an EMBL/GenBank/DDBJ whole genome shotgun (WGS) entry which is preliminary data.</text>
</comment>
<evidence type="ECO:0000256" key="1">
    <source>
        <dbReference type="ARBA" id="ARBA00004477"/>
    </source>
</evidence>
<dbReference type="EMBL" id="BTCM01000002">
    <property type="protein sequence ID" value="GMK55369.1"/>
    <property type="molecule type" value="Genomic_DNA"/>
</dbReference>
<evidence type="ECO:0000256" key="14">
    <source>
        <dbReference type="ARBA" id="ARBA00023121"/>
    </source>
</evidence>
<keyword evidence="13" id="KW-0443">Lipid metabolism</keyword>
<evidence type="ECO:0000256" key="15">
    <source>
        <dbReference type="ARBA" id="ARBA00023136"/>
    </source>
</evidence>
<evidence type="ECO:0000256" key="16">
    <source>
        <dbReference type="ARBA" id="ARBA00023166"/>
    </source>
</evidence>
<keyword evidence="9" id="KW-0677">Repeat</keyword>
<keyword evidence="12" id="KW-0333">Golgi apparatus</keyword>
<sequence length="1404" mass="151214">MSWLGAPSAAPSSSLRQRASQRPAAAENGRGHYTPSRARRRKSAAPPLTAHGYVQEGFRLFGEHIARNQIRTLLIDCIIMTTLFYPTFSAFLERQFDEAVAPARAPAPGAVGAPRSPLSILSAPVGETFFPDPPPLLPNVPWGPWWAGDSRSETAWVAATGPAPSPEGRIDVDLLRVAWADVGHVLDGVERAPWGQRDDQIASAIRSLAEDAWDGAGCVRHLVEVNGTATATGPCYLLAPDGMFIDGATSMSALWNLTENDDQVYRGVAVPFHMSRNRAVFEAEWTTRLAKAVKPLDAEVFTETYPTGSNTADSALVAYSPGARDLPYEPIPAKPPKLVYLLYVGLLALLLAQLSNASKVHSRFGLAFTGVVQLCCSAIMSFSVLALLGWNGWGWSKGQTVLPIYTLPFVVIIVGVENMSSLTKAVFSIPFSHSVPVRIGLGLRKVGTTIAITSLTDLGLLGITWLLFPLQQVREFCVFAAVVIVTDWFMLHTFFLTVLSIDAQRLELADVLSSNGGLSTVEEKKRNEEASRRKASSPMRFQWRSFLKGRKTKGVTMIVIFSFIFILYYWSDSSRTSRTAAASFYGYQPTATTTSAYASPTKTAGPELGVLSVSDAFWRALNPRGFQSIRIGISPSLIAILPRAGHSMLPADIRRLTAPSWGLRLPSLTPIWNIIRLVIFPQSVTALALYGLLLYLLKDSDLLASQRNRMGRGETASDDESDDGGSSAAKEVQFLSGKQPPMATQIGVHMLPASHQFDIDVIATSADGRLAVSVGVDNSICLWRFNADDQASGTREMVLTELGRDDPVVGAAVSRDRMWVAIVTRSGRTEFWGTAEEDKTERLSVVKISCGSGDVASILFDDAPIPNDDPFVASPTSTSPGVDTRPTLLVIVTDGSVRALNDDDTDVDVVPPAKEEGPHTTDVFAEEGVLDIIVRSVSTTTLWSRQHGEWSSMPLVSSLDKSDRVVAIGHALTRWRGHKVRLIALGHRSGNVEIIDTDGEMVTLLALSNDPIRAVGIGTPRSTRCTSCDIHSTEGFYVIASTSSTVYVDRIVSRTGGPFCRCAPARRAQALEDAKVLIRASVVFPPMPVRSRCLSNGFSSLAPTNMTTSPSAMGTPVKSSLAPPGDFQVSSHGGRRLSGYRDENRPPSPLDRSGCFTGLNNMILPVDETATLAADSRWMDAGILPLGGVEASEGGWVLVDHVVVGLLRKGSRIDDSQWQLWALDLASPWNGFILMAEAVSLDAIQRKTGTSPRSPSTPLDAGELSMRSRRAERMLSMNGRASFPSSAGSFTVPTHQPLGYVSVRPFTAGGRAVLAGFGNRVGVLTLPPFKPAPPPIPAPKPAMAIPSPQRNGVPTSQPQQQPPPPPPPQLQLALPQRHPRRSHDVGSGNGSGNASIMHSPAKLI</sequence>
<keyword evidence="18" id="KW-0753">Steroid metabolism</keyword>
<dbReference type="Gene3D" id="2.130.10.10">
    <property type="entry name" value="YVTN repeat-like/Quinoprotein amine dehydrogenase"/>
    <property type="match status" value="1"/>
</dbReference>
<keyword evidence="17" id="KW-0325">Glycoprotein</keyword>
<evidence type="ECO:0000256" key="3">
    <source>
        <dbReference type="ARBA" id="ARBA00004653"/>
    </source>
</evidence>
<feature type="transmembrane region" description="Helical" evidence="22">
    <location>
        <begin position="366"/>
        <end position="390"/>
    </location>
</feature>
<dbReference type="InterPro" id="IPR030225">
    <property type="entry name" value="SCAP"/>
</dbReference>
<evidence type="ECO:0000256" key="21">
    <source>
        <dbReference type="SAM" id="MobiDB-lite"/>
    </source>
</evidence>
<evidence type="ECO:0000256" key="6">
    <source>
        <dbReference type="ARBA" id="ARBA00022548"/>
    </source>
</evidence>
<feature type="region of interest" description="Disordered" evidence="21">
    <location>
        <begin position="1"/>
        <end position="46"/>
    </location>
</feature>
<dbReference type="SUPFAM" id="SSF50978">
    <property type="entry name" value="WD40 repeat-like"/>
    <property type="match status" value="1"/>
</dbReference>
<evidence type="ECO:0000256" key="12">
    <source>
        <dbReference type="ARBA" id="ARBA00023034"/>
    </source>
</evidence>
<feature type="domain" description="SSD" evidence="23">
    <location>
        <begin position="335"/>
        <end position="501"/>
    </location>
</feature>
<comment type="function">
    <text evidence="19">Escort protein required for cholesterol as well as lipid homeostasis. Regulates export of the SCAP-SREBP complex from the endoplasmic reticulum to the Golgi upon low cholesterol, thereby regulating the processing of sterol regulatory element-binding proteins (SREBPs) SREBF1/SREBP1 and SREBF2/SREBP2. At high sterol concentrations, formation of a ternary complex with INSIG (INSIG1 or INSIG2) leads to mask the ER export signal in SCAP, promoting retention of the complex in the endoplasmic reticulum. Low sterol concentrations trigger release of INSIG, a conformational change in the SSD domain of SCAP, unmasking of the ER export signal, promoting recruitment into COPII-coated vesicles and transport of the SCAP-SREBP to the Golgi: in the Golgi, SREBPs are then processed, releasing the transcription factor fragment of SREBPs from the membrane, its import into the nucleus and up-regulation of LDLR, INSIG1 and the mevalonate pathway. Binds cholesterol via its SSD domain.</text>
</comment>
<evidence type="ECO:0000256" key="5">
    <source>
        <dbReference type="ARBA" id="ARBA00019541"/>
    </source>
</evidence>
<evidence type="ECO:0000256" key="8">
    <source>
        <dbReference type="ARBA" id="ARBA00022692"/>
    </source>
</evidence>
<dbReference type="GO" id="GO:0000139">
    <property type="term" value="C:Golgi membrane"/>
    <property type="evidence" value="ECO:0007669"/>
    <property type="project" value="UniProtKB-SubCell"/>
</dbReference>
<dbReference type="GO" id="GO:0032936">
    <property type="term" value="C:SREBP-SCAP complex"/>
    <property type="evidence" value="ECO:0007669"/>
    <property type="project" value="TreeGrafter"/>
</dbReference>
<feature type="compositionally biased region" description="Low complexity" evidence="21">
    <location>
        <begin position="1"/>
        <end position="26"/>
    </location>
</feature>
<keyword evidence="14" id="KW-0446">Lipid-binding</keyword>
<evidence type="ECO:0000256" key="13">
    <source>
        <dbReference type="ARBA" id="ARBA00023098"/>
    </source>
</evidence>
<dbReference type="PANTHER" id="PTHR46378:SF1">
    <property type="entry name" value="STEROL REGULATORY ELEMENT-BINDING PROTEIN CLEAVAGE-ACTIVATING PROTEIN"/>
    <property type="match status" value="1"/>
</dbReference>
<dbReference type="GO" id="GO:0032933">
    <property type="term" value="P:SREBP signaling pathway"/>
    <property type="evidence" value="ECO:0007669"/>
    <property type="project" value="InterPro"/>
</dbReference>
<dbReference type="GO" id="GO:0032934">
    <property type="term" value="F:sterol binding"/>
    <property type="evidence" value="ECO:0007669"/>
    <property type="project" value="InterPro"/>
</dbReference>
<feature type="transmembrane region" description="Helical" evidence="22">
    <location>
        <begin position="554"/>
        <end position="571"/>
    </location>
</feature>
<evidence type="ECO:0000256" key="17">
    <source>
        <dbReference type="ARBA" id="ARBA00023180"/>
    </source>
</evidence>
<feature type="region of interest" description="Disordered" evidence="21">
    <location>
        <begin position="709"/>
        <end position="729"/>
    </location>
</feature>
<dbReference type="PANTHER" id="PTHR46378">
    <property type="entry name" value="STEROL REGULATORY ELEMENT-BINDING PROTEIN CLEAVAGE-ACTIVATING PROTEIN"/>
    <property type="match status" value="1"/>
</dbReference>
<feature type="transmembrane region" description="Helical" evidence="22">
    <location>
        <begin position="402"/>
        <end position="427"/>
    </location>
</feature>
<dbReference type="InterPro" id="IPR001680">
    <property type="entry name" value="WD40_rpt"/>
</dbReference>
<organism evidence="24 25">
    <name type="scientific">Cutaneotrichosporon spelunceum</name>
    <dbReference type="NCBI Taxonomy" id="1672016"/>
    <lineage>
        <taxon>Eukaryota</taxon>
        <taxon>Fungi</taxon>
        <taxon>Dikarya</taxon>
        <taxon>Basidiomycota</taxon>
        <taxon>Agaricomycotina</taxon>
        <taxon>Tremellomycetes</taxon>
        <taxon>Trichosporonales</taxon>
        <taxon>Trichosporonaceae</taxon>
        <taxon>Cutaneotrichosporon</taxon>
    </lineage>
</organism>
<feature type="repeat" description="WD" evidence="20">
    <location>
        <begin position="752"/>
        <end position="793"/>
    </location>
</feature>
<keyword evidence="15 22" id="KW-0472">Membrane</keyword>
<reference evidence="24" key="1">
    <citation type="journal article" date="2023" name="BMC Genomics">
        <title>Chromosome-level genome assemblies of Cutaneotrichosporon spp. (Trichosporonales, Basidiomycota) reveal imbalanced evolution between nucleotide sequences and chromosome synteny.</title>
        <authorList>
            <person name="Kobayashi Y."/>
            <person name="Kayamori A."/>
            <person name="Aoki K."/>
            <person name="Shiwa Y."/>
            <person name="Matsutani M."/>
            <person name="Fujita N."/>
            <person name="Sugita T."/>
            <person name="Iwasaki W."/>
            <person name="Tanaka N."/>
            <person name="Takashima M."/>
        </authorList>
    </citation>
    <scope>NUCLEOTIDE SEQUENCE</scope>
    <source>
        <strain evidence="24">HIS016</strain>
    </source>
</reference>
<evidence type="ECO:0000256" key="19">
    <source>
        <dbReference type="ARBA" id="ARBA00045958"/>
    </source>
</evidence>
<comment type="similarity">
    <text evidence="4">Belongs to the WD repeat SCAP family.</text>
</comment>
<dbReference type="GO" id="GO:0005789">
    <property type="term" value="C:endoplasmic reticulum membrane"/>
    <property type="evidence" value="ECO:0007669"/>
    <property type="project" value="UniProtKB-SubCell"/>
</dbReference>
<protein>
    <recommendedName>
        <fullName evidence="5">Sterol regulatory element-binding protein cleavage-activating protein</fullName>
    </recommendedName>
</protein>
<keyword evidence="16" id="KW-1207">Sterol metabolism</keyword>
<proteinExistence type="inferred from homology"/>
<evidence type="ECO:0000256" key="10">
    <source>
        <dbReference type="ARBA" id="ARBA00022824"/>
    </source>
</evidence>
<dbReference type="GO" id="GO:0008203">
    <property type="term" value="P:cholesterol metabolic process"/>
    <property type="evidence" value="ECO:0007669"/>
    <property type="project" value="UniProtKB-KW"/>
</dbReference>
<evidence type="ECO:0000256" key="2">
    <source>
        <dbReference type="ARBA" id="ARBA00004557"/>
    </source>
</evidence>
<dbReference type="InterPro" id="IPR053958">
    <property type="entry name" value="HMGCR/SNAP/NPC1-like_SSD"/>
</dbReference>
<dbReference type="GO" id="GO:0012507">
    <property type="term" value="C:ER to Golgi transport vesicle membrane"/>
    <property type="evidence" value="ECO:0007669"/>
    <property type="project" value="UniProtKB-SubCell"/>
</dbReference>
<keyword evidence="6" id="KW-0153">Cholesterol metabolism</keyword>
<keyword evidence="10" id="KW-0256">Endoplasmic reticulum</keyword>
<evidence type="ECO:0000313" key="25">
    <source>
        <dbReference type="Proteomes" id="UP001222932"/>
    </source>
</evidence>
<reference evidence="24" key="2">
    <citation type="submission" date="2023-06" db="EMBL/GenBank/DDBJ databases">
        <authorList>
            <person name="Kobayashi Y."/>
            <person name="Kayamori A."/>
            <person name="Aoki K."/>
            <person name="Shiwa Y."/>
            <person name="Fujita N."/>
            <person name="Sugita T."/>
            <person name="Iwasaki W."/>
            <person name="Tanaka N."/>
            <person name="Takashima M."/>
        </authorList>
    </citation>
    <scope>NUCLEOTIDE SEQUENCE</scope>
    <source>
        <strain evidence="24">HIS016</strain>
    </source>
</reference>
<evidence type="ECO:0000256" key="22">
    <source>
        <dbReference type="SAM" id="Phobius"/>
    </source>
</evidence>
<dbReference type="InterPro" id="IPR036322">
    <property type="entry name" value="WD40_repeat_dom_sf"/>
</dbReference>
<accession>A0AAD3TRK8</accession>
<dbReference type="InterPro" id="IPR015943">
    <property type="entry name" value="WD40/YVTN_repeat-like_dom_sf"/>
</dbReference>
<dbReference type="PROSITE" id="PS50082">
    <property type="entry name" value="WD_REPEATS_2"/>
    <property type="match status" value="1"/>
</dbReference>
<evidence type="ECO:0000313" key="24">
    <source>
        <dbReference type="EMBL" id="GMK55369.1"/>
    </source>
</evidence>
<gene>
    <name evidence="24" type="ORF">CspeluHIS016_0204250</name>
</gene>
<evidence type="ECO:0000256" key="9">
    <source>
        <dbReference type="ARBA" id="ARBA00022737"/>
    </source>
</evidence>
<keyword evidence="25" id="KW-1185">Reference proteome</keyword>
<dbReference type="Pfam" id="PF12349">
    <property type="entry name" value="Sterol-sensing"/>
    <property type="match status" value="1"/>
</dbReference>
<keyword evidence="7 20" id="KW-0853">WD repeat</keyword>
<dbReference type="Proteomes" id="UP001222932">
    <property type="component" value="Unassembled WGS sequence"/>
</dbReference>
<evidence type="ECO:0000256" key="20">
    <source>
        <dbReference type="PROSITE-ProRule" id="PRU00221"/>
    </source>
</evidence>
<evidence type="ECO:0000256" key="7">
    <source>
        <dbReference type="ARBA" id="ARBA00022574"/>
    </source>
</evidence>
<feature type="region of interest" description="Disordered" evidence="21">
    <location>
        <begin position="1332"/>
        <end position="1404"/>
    </location>
</feature>
<name>A0AAD3TRK8_9TREE</name>
<dbReference type="PROSITE" id="PS50156">
    <property type="entry name" value="SSD"/>
    <property type="match status" value="1"/>
</dbReference>
<feature type="transmembrane region" description="Helical" evidence="22">
    <location>
        <begin position="338"/>
        <end position="354"/>
    </location>
</feature>
<evidence type="ECO:0000259" key="23">
    <source>
        <dbReference type="PROSITE" id="PS50156"/>
    </source>
</evidence>
<evidence type="ECO:0000256" key="18">
    <source>
        <dbReference type="ARBA" id="ARBA00023221"/>
    </source>
</evidence>